<gene>
    <name evidence="2" type="ORF">NCTC13100_01014</name>
</gene>
<evidence type="ECO:0000313" key="3">
    <source>
        <dbReference type="Proteomes" id="UP000254263"/>
    </source>
</evidence>
<dbReference type="AlphaFoldDB" id="A0A379DHL3"/>
<dbReference type="EMBL" id="UGTI01000001">
    <property type="protein sequence ID" value="SUB77869.1"/>
    <property type="molecule type" value="Genomic_DNA"/>
</dbReference>
<evidence type="ECO:0000313" key="2">
    <source>
        <dbReference type="EMBL" id="SUB77869.1"/>
    </source>
</evidence>
<accession>A0A379DHL3</accession>
<dbReference type="Proteomes" id="UP000254263">
    <property type="component" value="Unassembled WGS sequence"/>
</dbReference>
<sequence>MAILSFIVLFLMWASEIKDEQYSGMFSVEIFFRTVAALFYCVFLSYLRFIGMGMMSGVCDVDVDV</sequence>
<feature type="transmembrane region" description="Helical" evidence="1">
    <location>
        <begin position="30"/>
        <end position="47"/>
    </location>
</feature>
<protein>
    <submittedName>
        <fullName evidence="2">Uncharacterized protein</fullName>
    </submittedName>
</protein>
<name>A0A379DHL3_9PORP</name>
<keyword evidence="1" id="KW-0812">Transmembrane</keyword>
<proteinExistence type="predicted"/>
<reference evidence="2 3" key="1">
    <citation type="submission" date="2018-06" db="EMBL/GenBank/DDBJ databases">
        <authorList>
            <consortium name="Pathogen Informatics"/>
            <person name="Doyle S."/>
        </authorList>
    </citation>
    <scope>NUCLEOTIDE SEQUENCE [LARGE SCALE GENOMIC DNA]</scope>
    <source>
        <strain evidence="2 3">NCTC13100</strain>
    </source>
</reference>
<organism evidence="2 3">
    <name type="scientific">Porphyromonas macacae</name>
    <dbReference type="NCBI Taxonomy" id="28115"/>
    <lineage>
        <taxon>Bacteria</taxon>
        <taxon>Pseudomonadati</taxon>
        <taxon>Bacteroidota</taxon>
        <taxon>Bacteroidia</taxon>
        <taxon>Bacteroidales</taxon>
        <taxon>Porphyromonadaceae</taxon>
        <taxon>Porphyromonas</taxon>
    </lineage>
</organism>
<evidence type="ECO:0000256" key="1">
    <source>
        <dbReference type="SAM" id="Phobius"/>
    </source>
</evidence>
<keyword evidence="1" id="KW-1133">Transmembrane helix</keyword>
<keyword evidence="1" id="KW-0472">Membrane</keyword>